<evidence type="ECO:0000313" key="1">
    <source>
        <dbReference type="EMBL" id="EPR70898.1"/>
    </source>
</evidence>
<dbReference type="AlphaFoldDB" id="S7X465"/>
<protein>
    <submittedName>
        <fullName evidence="1">Uncharacterized protein</fullName>
    </submittedName>
</protein>
<comment type="caution">
    <text evidence="1">The sequence shown here is derived from an EMBL/GenBank/DDBJ whole genome shotgun (WGS) entry which is preliminary data.</text>
</comment>
<gene>
    <name evidence="1" type="ORF">ADICYQ_0894</name>
</gene>
<evidence type="ECO:0000313" key="2">
    <source>
        <dbReference type="Proteomes" id="UP000014974"/>
    </source>
</evidence>
<name>S7X465_9BACT</name>
<proteinExistence type="predicted"/>
<sequence>MKLIPINIQKYEKKITSDNYDVVQRLLVRLSFPNVGGELHQCYTSKRPV</sequence>
<accession>S7X465</accession>
<dbReference type="STRING" id="641524.ADICYQ_0894"/>
<organism evidence="1 2">
    <name type="scientific">Cyclobacterium qasimii M12-11B</name>
    <dbReference type="NCBI Taxonomy" id="641524"/>
    <lineage>
        <taxon>Bacteria</taxon>
        <taxon>Pseudomonadati</taxon>
        <taxon>Bacteroidota</taxon>
        <taxon>Cytophagia</taxon>
        <taxon>Cytophagales</taxon>
        <taxon>Cyclobacteriaceae</taxon>
        <taxon>Cyclobacterium</taxon>
    </lineage>
</organism>
<dbReference type="EMBL" id="ATNM01000035">
    <property type="protein sequence ID" value="EPR70898.1"/>
    <property type="molecule type" value="Genomic_DNA"/>
</dbReference>
<reference evidence="1 2" key="1">
    <citation type="journal article" date="2013" name="Genome Announc.">
        <title>Draft Genome Sequence of Cyclobacterium qasimii Strain M12-11BT, Isolated from Arctic Marine Sediment.</title>
        <authorList>
            <person name="Shivaji S."/>
            <person name="Ara S."/>
            <person name="Singh A."/>
            <person name="Kumar Pinnaka A."/>
        </authorList>
    </citation>
    <scope>NUCLEOTIDE SEQUENCE [LARGE SCALE GENOMIC DNA]</scope>
    <source>
        <strain evidence="1 2">M12-11B</strain>
    </source>
</reference>
<dbReference type="Proteomes" id="UP000014974">
    <property type="component" value="Unassembled WGS sequence"/>
</dbReference>